<comment type="caution">
    <text evidence="1">The sequence shown here is derived from an EMBL/GenBank/DDBJ whole genome shotgun (WGS) entry which is preliminary data.</text>
</comment>
<dbReference type="AlphaFoldDB" id="A0A6N2CA53"/>
<protein>
    <submittedName>
        <fullName evidence="1">Uncharacterized protein</fullName>
    </submittedName>
</protein>
<reference evidence="1" key="1">
    <citation type="submission" date="2019-05" db="EMBL/GenBank/DDBJ databases">
        <title>The de novo reference genome and transcriptome assemblies of the wild tomato species Solanum chilense.</title>
        <authorList>
            <person name="Stam R."/>
            <person name="Nosenko T."/>
            <person name="Hoerger A.C."/>
            <person name="Stephan W."/>
            <person name="Seidel M.A."/>
            <person name="Kuhn J.M.M."/>
            <person name="Haberer G."/>
            <person name="Tellier A."/>
        </authorList>
    </citation>
    <scope>NUCLEOTIDE SEQUENCE</scope>
    <source>
        <tissue evidence="1">Mature leaves</tissue>
    </source>
</reference>
<organism evidence="1">
    <name type="scientific">Solanum chilense</name>
    <name type="common">Tomato</name>
    <name type="synonym">Lycopersicon chilense</name>
    <dbReference type="NCBI Taxonomy" id="4083"/>
    <lineage>
        <taxon>Eukaryota</taxon>
        <taxon>Viridiplantae</taxon>
        <taxon>Streptophyta</taxon>
        <taxon>Embryophyta</taxon>
        <taxon>Tracheophyta</taxon>
        <taxon>Spermatophyta</taxon>
        <taxon>Magnoliopsida</taxon>
        <taxon>eudicotyledons</taxon>
        <taxon>Gunneridae</taxon>
        <taxon>Pentapetalae</taxon>
        <taxon>asterids</taxon>
        <taxon>lamiids</taxon>
        <taxon>Solanales</taxon>
        <taxon>Solanaceae</taxon>
        <taxon>Solanoideae</taxon>
        <taxon>Solaneae</taxon>
        <taxon>Solanum</taxon>
        <taxon>Solanum subgen. Lycopersicon</taxon>
    </lineage>
</organism>
<gene>
    <name evidence="1" type="ORF">EJD97_014894</name>
</gene>
<name>A0A6N2CA53_SOLCI</name>
<sequence>MKTRKNCAKIAEVMTYGAIDGPSTPRRSIGGNRPLKKMLLKEDPGYLTKYGAPKDIDGSSSPRRAVLHIHHC</sequence>
<accession>A0A6N2CA53</accession>
<dbReference type="EMBL" id="RXGB01000390">
    <property type="protein sequence ID" value="TMX03669.1"/>
    <property type="molecule type" value="Genomic_DNA"/>
</dbReference>
<proteinExistence type="predicted"/>
<evidence type="ECO:0000313" key="1">
    <source>
        <dbReference type="EMBL" id="TMX03669.1"/>
    </source>
</evidence>